<dbReference type="FunFam" id="1.25.40.990:FF:000004">
    <property type="entry name" value="Putative peptidase C48 domain family protein"/>
    <property type="match status" value="1"/>
</dbReference>
<dbReference type="InterPro" id="IPR045107">
    <property type="entry name" value="SAC3/GANP/THP3"/>
</dbReference>
<sequence>MDVSEATVMGFGKKSGPQYTDLDNPFLHMTHPPSPPLPPSQATASQRSPRWSDYDAQVYQRPSAAPSLFPSHNSETSISARVSRSQDSKRARSPPVPSMGDEVSRNSKKFVVRSHADSLSENHNRLVLQRTQSPPLAHEKNHSLEGFHSPFAEAQQSSLSSSGWGHRPKVPSSYPNLPTHQSVGSVSPYVGSYDSRRSSPTKITDAQAPKRTRSPPILPANEVFQGNFHLAQNNSKRPSISPPRFSGSSVHAPPASQMHKKSPPSMHSIDAEAAATKPTSISRTRSPPLHSNDHVFQGNSFSTQDDTEREIQAKAKRLARFKVELGQPVQSSFDIANQKISANRRDLSMVEKQKLAGEHSVDVARSFPDGNALADHEGLEPPSIIIGLCPDMCPESERAERERKGDLDQYERLDGDRNQTSKYLAIKKYNRTAEREADLIRPMPVLQQTIDYLLNLLYEPYDDRFLGMYNFLWDRMRAIRMDLRMQHIFDLQAISMLEQMIRLHIIAMHELCEYTKGEGFSEGFDAHLNIEQMNKTSVELFQMYDDHRKKGIIVPTEKEFRGYYALLKLDKHPGYKVEPAELSLDLAKMTPEMRQTPEVVFARDVARACRTSNFIAFFRLGKKASYLQACLMHAHFAKLRTQALASLHCGLQNNQGLPVAHVARWLGMEEEDIESLIEYHGFLIKEFEEPYMVKEGPFLNADKDYPTKCSELVHSKKSNTIVEDVASSCQSMSLPSAKATELQLSKDYNHEPIAIASVGKNDYDPATDEEMADFEAVSSAKDGTPIQLRLGAPTVSQQSADGHWVASVSSTACDFSLAQKSPESQPTKVGKVGRPNFDALFRNSLEKRRQSHMEAMPSQVVSTPVMQERFPVTEFNYPVENSVPQTVVIKDTEDEELTDIHQEVENDVVASSQVEEVAEAKLKLILRIWRRRSSKRRELREQRQLAASAALDLLSLGPPIQHNEDQPGTFNKFNIDQIMRERYQKHEQSWSRLNVSEVVADKLSGRNPDSKCLCWKIIVCSQMNNPGGENMGHRSQVAHFAAGTWLLSKLLPTRKDDDAGLVISLPGLSMWEKWIPSQSDADMTCCLSIVVEAKFDNLNQTALGASAVLFLVSESIPLELQKVRLHNLLMSLPSGSCLPLLILSGTYKKDASDPSCAIIDELGLNSIDRSRVSRISVVFLVQDQQTEHTDGFFSDEQLRKGLYWLASESPLQPILHCVKTRELVLTHINCSLEVLENMNIYEVGPDQCISAFNDALDQSQGEICVAADANRTSWPCPEIALLEESGHEHRAIKLYLPSIRWSSAARIEPLICALRGCKLPTFPDDISWLNRGSSMGQEIENQRLLLENCLIRYLTQLSKMMGLALAKREVHVMLQNSTKLELHNSSYYIVPKWVMIFRRVFNWRLMSLSSGPASAAYVLEHYRAAPTKLGSSDKPGLEGSRSSPYCLIHPTLDEMVEVGCSPLLSRKGRSEPEPFQPLPRMVYDSSHVQEYNTNDLEEDEGNFVQGVELAKSNGYTYSTDGLRATGSRELVVVTEATMGAGKLSKLVEQCNRLQNMIDEKLSVYF</sequence>
<organism evidence="3 4">
    <name type="scientific">Vitis rotundifolia</name>
    <name type="common">Muscadine grape</name>
    <dbReference type="NCBI Taxonomy" id="103349"/>
    <lineage>
        <taxon>Eukaryota</taxon>
        <taxon>Viridiplantae</taxon>
        <taxon>Streptophyta</taxon>
        <taxon>Embryophyta</taxon>
        <taxon>Tracheophyta</taxon>
        <taxon>Spermatophyta</taxon>
        <taxon>Magnoliopsida</taxon>
        <taxon>eudicotyledons</taxon>
        <taxon>Gunneridae</taxon>
        <taxon>Pentapetalae</taxon>
        <taxon>rosids</taxon>
        <taxon>Vitales</taxon>
        <taxon>Vitaceae</taxon>
        <taxon>Viteae</taxon>
        <taxon>Vitis</taxon>
    </lineage>
</organism>
<dbReference type="Gene3D" id="1.25.40.990">
    <property type="match status" value="1"/>
</dbReference>
<feature type="compositionally biased region" description="Low complexity" evidence="1">
    <location>
        <begin position="182"/>
        <end position="193"/>
    </location>
</feature>
<gene>
    <name evidence="3" type="ORF">PVL29_005816</name>
</gene>
<reference evidence="3 4" key="1">
    <citation type="journal article" date="2023" name="BMC Biotechnol.">
        <title>Vitis rotundifolia cv Carlos genome sequencing.</title>
        <authorList>
            <person name="Huff M."/>
            <person name="Hulse-Kemp A."/>
            <person name="Scheffler B."/>
            <person name="Youngblood R."/>
            <person name="Simpson S."/>
            <person name="Babiker E."/>
            <person name="Staton M."/>
        </authorList>
    </citation>
    <scope>NUCLEOTIDE SEQUENCE [LARGE SCALE GENOMIC DNA]</scope>
    <source>
        <tissue evidence="3">Leaf</tissue>
    </source>
</reference>
<protein>
    <recommendedName>
        <fullName evidence="2">PCI domain-containing protein</fullName>
    </recommendedName>
</protein>
<dbReference type="GO" id="GO:0006406">
    <property type="term" value="P:mRNA export from nucleus"/>
    <property type="evidence" value="ECO:0007669"/>
    <property type="project" value="TreeGrafter"/>
</dbReference>
<feature type="compositionally biased region" description="Polar residues" evidence="1">
    <location>
        <begin position="70"/>
        <end position="83"/>
    </location>
</feature>
<dbReference type="GO" id="GO:0005737">
    <property type="term" value="C:cytoplasm"/>
    <property type="evidence" value="ECO:0007669"/>
    <property type="project" value="TreeGrafter"/>
</dbReference>
<comment type="caution">
    <text evidence="3">The sequence shown here is derived from an EMBL/GenBank/DDBJ whole genome shotgun (WGS) entry which is preliminary data.</text>
</comment>
<dbReference type="PANTHER" id="PTHR12436:SF17">
    <property type="entry name" value="SAC3 FAMILY PROTEIN B"/>
    <property type="match status" value="1"/>
</dbReference>
<dbReference type="InterPro" id="IPR005062">
    <property type="entry name" value="SAC3/GANP/THP3_conserved"/>
</dbReference>
<evidence type="ECO:0000313" key="3">
    <source>
        <dbReference type="EMBL" id="KAJ9700173.1"/>
    </source>
</evidence>
<keyword evidence="4" id="KW-1185">Reference proteome</keyword>
<feature type="region of interest" description="Disordered" evidence="1">
    <location>
        <begin position="154"/>
        <end position="220"/>
    </location>
</feature>
<dbReference type="Proteomes" id="UP001168098">
    <property type="component" value="Unassembled WGS sequence"/>
</dbReference>
<evidence type="ECO:0000256" key="1">
    <source>
        <dbReference type="SAM" id="MobiDB-lite"/>
    </source>
</evidence>
<feature type="compositionally biased region" description="Basic and acidic residues" evidence="1">
    <location>
        <begin position="114"/>
        <end position="124"/>
    </location>
</feature>
<dbReference type="Pfam" id="PF03399">
    <property type="entry name" value="SAC3_GANP"/>
    <property type="match status" value="1"/>
</dbReference>
<feature type="compositionally biased region" description="Polar residues" evidence="1">
    <location>
        <begin position="154"/>
        <end position="163"/>
    </location>
</feature>
<name>A0AA39A3A1_VITRO</name>
<feature type="domain" description="PCI" evidence="2">
    <location>
        <begin position="529"/>
        <end position="717"/>
    </location>
</feature>
<dbReference type="PANTHER" id="PTHR12436">
    <property type="entry name" value="80 KDA MCM3-ASSOCIATED PROTEIN"/>
    <property type="match status" value="1"/>
</dbReference>
<feature type="region of interest" description="Disordered" evidence="1">
    <location>
        <begin position="232"/>
        <end position="309"/>
    </location>
</feature>
<feature type="region of interest" description="Disordered" evidence="1">
    <location>
        <begin position="1"/>
        <end position="127"/>
    </location>
</feature>
<evidence type="ECO:0000259" key="2">
    <source>
        <dbReference type="PROSITE" id="PS50250"/>
    </source>
</evidence>
<proteinExistence type="predicted"/>
<dbReference type="GO" id="GO:0070390">
    <property type="term" value="C:transcription export complex 2"/>
    <property type="evidence" value="ECO:0007669"/>
    <property type="project" value="TreeGrafter"/>
</dbReference>
<dbReference type="EMBL" id="JARBHA010000005">
    <property type="protein sequence ID" value="KAJ9700173.1"/>
    <property type="molecule type" value="Genomic_DNA"/>
</dbReference>
<dbReference type="PROSITE" id="PS50250">
    <property type="entry name" value="PCI"/>
    <property type="match status" value="1"/>
</dbReference>
<accession>A0AA39A3A1</accession>
<dbReference type="InterPro" id="IPR000717">
    <property type="entry name" value="PCI_dom"/>
</dbReference>
<evidence type="ECO:0000313" key="4">
    <source>
        <dbReference type="Proteomes" id="UP001168098"/>
    </source>
</evidence>